<sequence>MNLCPTTRPRRGDAMHAMTTYDRQTTLLRWQMQFSPVRKCVPLARTLVSKTLASWGYGQECIDRVVLVCGELSANAVEHGGRRGHLFEVRLTVDGPHCLVEVSDAGRTPPRPIQAGEDDEGGRGLLLVAALSEETGHHDRHPIGKTVWARLVLSSPSEESACTS</sequence>
<evidence type="ECO:0000256" key="1">
    <source>
        <dbReference type="ARBA" id="ARBA00022527"/>
    </source>
</evidence>
<dbReference type="Pfam" id="PF13581">
    <property type="entry name" value="HATPase_c_2"/>
    <property type="match status" value="1"/>
</dbReference>
<evidence type="ECO:0000313" key="3">
    <source>
        <dbReference type="EMBL" id="ARF66377.1"/>
    </source>
</evidence>
<dbReference type="InterPro" id="IPR003594">
    <property type="entry name" value="HATPase_dom"/>
</dbReference>
<dbReference type="SUPFAM" id="SSF55874">
    <property type="entry name" value="ATPase domain of HSP90 chaperone/DNA topoisomerase II/histidine kinase"/>
    <property type="match status" value="1"/>
</dbReference>
<dbReference type="InterPro" id="IPR036890">
    <property type="entry name" value="HATPase_C_sf"/>
</dbReference>
<dbReference type="AlphaFoldDB" id="A0A1V0UMN7"/>
<keyword evidence="1" id="KW-0723">Serine/threonine-protein kinase</keyword>
<reference evidence="3 4" key="1">
    <citation type="submission" date="2017-03" db="EMBL/GenBank/DDBJ databases">
        <title>Complete Genome Sequence of a natural compounds producer, Streptomyces violaceus S21.</title>
        <authorList>
            <person name="Zhong C."/>
            <person name="Zhao Z."/>
            <person name="Fu J."/>
            <person name="Zong G."/>
            <person name="Qin R."/>
            <person name="Cao G."/>
        </authorList>
    </citation>
    <scope>NUCLEOTIDE SEQUENCE [LARGE SCALE GENOMIC DNA]</scope>
    <source>
        <strain evidence="3 4">S21</strain>
    </source>
</reference>
<dbReference type="PANTHER" id="PTHR35526">
    <property type="entry name" value="ANTI-SIGMA-F FACTOR RSBW-RELATED"/>
    <property type="match status" value="1"/>
</dbReference>
<dbReference type="KEGG" id="svu:B1H20_24745"/>
<dbReference type="GO" id="GO:0004674">
    <property type="term" value="F:protein serine/threonine kinase activity"/>
    <property type="evidence" value="ECO:0007669"/>
    <property type="project" value="UniProtKB-KW"/>
</dbReference>
<keyword evidence="1" id="KW-0418">Kinase</keyword>
<evidence type="ECO:0000259" key="2">
    <source>
        <dbReference type="Pfam" id="PF13581"/>
    </source>
</evidence>
<proteinExistence type="predicted"/>
<keyword evidence="1" id="KW-0808">Transferase</keyword>
<dbReference type="Proteomes" id="UP000192445">
    <property type="component" value="Chromosome"/>
</dbReference>
<dbReference type="STRING" id="1935.B1H20_24745"/>
<protein>
    <recommendedName>
        <fullName evidence="2">Histidine kinase/HSP90-like ATPase domain-containing protein</fullName>
    </recommendedName>
</protein>
<feature type="domain" description="Histidine kinase/HSP90-like ATPase" evidence="2">
    <location>
        <begin position="41"/>
        <end position="150"/>
    </location>
</feature>
<organism evidence="3 4">
    <name type="scientific">Streptomyces violaceoruber</name>
    <dbReference type="NCBI Taxonomy" id="1935"/>
    <lineage>
        <taxon>Bacteria</taxon>
        <taxon>Bacillati</taxon>
        <taxon>Actinomycetota</taxon>
        <taxon>Actinomycetes</taxon>
        <taxon>Kitasatosporales</taxon>
        <taxon>Streptomycetaceae</taxon>
        <taxon>Streptomyces</taxon>
        <taxon>Streptomyces violaceoruber group</taxon>
    </lineage>
</organism>
<gene>
    <name evidence="3" type="ORF">B1H20_24745</name>
</gene>
<dbReference type="CDD" id="cd16936">
    <property type="entry name" value="HATPase_RsbW-like"/>
    <property type="match status" value="1"/>
</dbReference>
<dbReference type="Gene3D" id="3.30.565.10">
    <property type="entry name" value="Histidine kinase-like ATPase, C-terminal domain"/>
    <property type="match status" value="1"/>
</dbReference>
<accession>A0A1V0UMN7</accession>
<evidence type="ECO:0000313" key="4">
    <source>
        <dbReference type="Proteomes" id="UP000192445"/>
    </source>
</evidence>
<dbReference type="InterPro" id="IPR050267">
    <property type="entry name" value="Anti-sigma-factor_SerPK"/>
</dbReference>
<name>A0A1V0UMN7_STRVN</name>
<dbReference type="OrthoDB" id="4251531at2"/>
<dbReference type="PANTHER" id="PTHR35526:SF3">
    <property type="entry name" value="ANTI-SIGMA-F FACTOR RSBW"/>
    <property type="match status" value="1"/>
</dbReference>
<dbReference type="EMBL" id="CP020570">
    <property type="protein sequence ID" value="ARF66377.1"/>
    <property type="molecule type" value="Genomic_DNA"/>
</dbReference>